<sequence length="411" mass="45686">MSKTDSSPDSFPEPMTEKLQSVEKEKQSVQEELELVKLQYEELKSRLLESTIINNNNLKEIQRLQQENAHLRRTPLFIASVIEISDGGTVILRQHGNNQEVLTKPSEEILQKLALGTRVAVNNSLAIVKILEKPADVRARVMEVIEAPNVDYADIGGLDEEIQEIIETVELPLTEPELFESVGIEPPKGVMLYGPPGTGKTLLAKAVARRANATFIRMSGSELVHKFIGEGAQLVRDLFQMARDKAPSIIFIDELDAVGGRRTHDGTTGSAEVNRTMMQLLAELDGFTDRGNVRIMAATNRIDMLDPAILRPGRFDRIIEVSLPDEKGRDSIFKIHTRKMTMDEDVNLEEVVKQTEGTSGADIKAIVTEAGMFAIRRRSKSVSMEDFNKAIDKVMHKETSTEPPAPSTVYA</sequence>
<dbReference type="GO" id="GO:0005737">
    <property type="term" value="C:cytoplasm"/>
    <property type="evidence" value="ECO:0007669"/>
    <property type="project" value="UniProtKB-SubCell"/>
</dbReference>
<evidence type="ECO:0000256" key="5">
    <source>
        <dbReference type="ARBA" id="ARBA00022840"/>
    </source>
</evidence>
<dbReference type="AlphaFoldDB" id="A0AAP2REH1"/>
<dbReference type="HAMAP" id="MF_00553">
    <property type="entry name" value="PAN"/>
    <property type="match status" value="1"/>
</dbReference>
<evidence type="ECO:0000313" key="13">
    <source>
        <dbReference type="EMBL" id="MCD1294692.1"/>
    </source>
</evidence>
<keyword evidence="6 9" id="KW-0647">Proteasome</keyword>
<evidence type="ECO:0000256" key="9">
    <source>
        <dbReference type="HAMAP-Rule" id="MF_00553"/>
    </source>
</evidence>
<dbReference type="Proteomes" id="UP001320159">
    <property type="component" value="Unassembled WGS sequence"/>
</dbReference>
<evidence type="ECO:0000256" key="6">
    <source>
        <dbReference type="ARBA" id="ARBA00022942"/>
    </source>
</evidence>
<protein>
    <recommendedName>
        <fullName evidence="9">Proteasome-activating nucleotidase</fullName>
        <shortName evidence="9">PAN</shortName>
    </recommendedName>
    <alternativeName>
        <fullName evidence="9">Proteasomal ATPase</fullName>
    </alternativeName>
    <alternativeName>
        <fullName evidence="9">Proteasome regulatory ATPase</fullName>
    </alternativeName>
    <alternativeName>
        <fullName evidence="9">Proteasome regulatory particle</fullName>
    </alternativeName>
</protein>
<comment type="subcellular location">
    <subcellularLocation>
        <location evidence="1 9">Cytoplasm</location>
    </subcellularLocation>
</comment>
<dbReference type="NCBIfam" id="NF003069">
    <property type="entry name" value="PRK03992.1"/>
    <property type="match status" value="1"/>
</dbReference>
<dbReference type="GO" id="GO:0010498">
    <property type="term" value="P:proteasomal protein catabolic process"/>
    <property type="evidence" value="ECO:0007669"/>
    <property type="project" value="UniProtKB-UniRule"/>
</dbReference>
<dbReference type="InterPro" id="IPR041569">
    <property type="entry name" value="AAA_lid_3"/>
</dbReference>
<keyword evidence="4 9" id="KW-0547">Nucleotide-binding</keyword>
<dbReference type="FunFam" id="1.10.8.60:FF:000006">
    <property type="entry name" value="26S protease regulatory subunit 8"/>
    <property type="match status" value="1"/>
</dbReference>
<evidence type="ECO:0000256" key="2">
    <source>
        <dbReference type="ARBA" id="ARBA00006914"/>
    </source>
</evidence>
<dbReference type="Gene3D" id="3.40.50.300">
    <property type="entry name" value="P-loop containing nucleotide triphosphate hydrolases"/>
    <property type="match status" value="1"/>
</dbReference>
<evidence type="ECO:0000256" key="8">
    <source>
        <dbReference type="ARBA" id="ARBA00023186"/>
    </source>
</evidence>
<feature type="binding site" evidence="9">
    <location>
        <begin position="197"/>
        <end position="202"/>
    </location>
    <ligand>
        <name>ATP</name>
        <dbReference type="ChEBI" id="CHEBI:30616"/>
    </ligand>
</feature>
<dbReference type="PANTHER" id="PTHR23073">
    <property type="entry name" value="26S PROTEASOME REGULATORY SUBUNIT"/>
    <property type="match status" value="1"/>
</dbReference>
<accession>A0AAP2REH1</accession>
<dbReference type="InterPro" id="IPR023501">
    <property type="entry name" value="Nucleotidase_PAN"/>
</dbReference>
<comment type="subunit">
    <text evidence="9">Homohexamer. The hexameric complex has a two-ring architecture resembling a top hat that caps the 20S proteasome core at one or both ends. Upon ATP-binding, the C-terminus of PAN interacts with the alpha-rings of the proteasome core by binding to the intersubunit pockets.</text>
</comment>
<evidence type="ECO:0000256" key="10">
    <source>
        <dbReference type="RuleBase" id="RU003651"/>
    </source>
</evidence>
<dbReference type="GO" id="GO:0022623">
    <property type="term" value="C:proteasome-activating nucleotidase complex"/>
    <property type="evidence" value="ECO:0007669"/>
    <property type="project" value="UniProtKB-UniRule"/>
</dbReference>
<dbReference type="InterPro" id="IPR003593">
    <property type="entry name" value="AAA+_ATPase"/>
</dbReference>
<evidence type="ECO:0000256" key="7">
    <source>
        <dbReference type="ARBA" id="ARBA00023054"/>
    </source>
</evidence>
<dbReference type="EMBL" id="PGCK01000004">
    <property type="protein sequence ID" value="MCD1294692.1"/>
    <property type="molecule type" value="Genomic_DNA"/>
</dbReference>
<dbReference type="InterPro" id="IPR012340">
    <property type="entry name" value="NA-bd_OB-fold"/>
</dbReference>
<organism evidence="13 14">
    <name type="scientific">Methanooceanicella nereidis</name>
    <dbReference type="NCBI Taxonomy" id="2052831"/>
    <lineage>
        <taxon>Archaea</taxon>
        <taxon>Methanobacteriati</taxon>
        <taxon>Methanobacteriota</taxon>
        <taxon>Stenosarchaea group</taxon>
        <taxon>Methanomicrobia</taxon>
        <taxon>Methanocellales</taxon>
        <taxon>Methanocellaceae</taxon>
        <taxon>Methanooceanicella</taxon>
    </lineage>
</organism>
<evidence type="ECO:0000256" key="4">
    <source>
        <dbReference type="ARBA" id="ARBA00022741"/>
    </source>
</evidence>
<dbReference type="SMART" id="SM00382">
    <property type="entry name" value="AAA"/>
    <property type="match status" value="1"/>
</dbReference>
<name>A0AAP2REH1_9EURY</name>
<dbReference type="PROSITE" id="PS00674">
    <property type="entry name" value="AAA"/>
    <property type="match status" value="1"/>
</dbReference>
<keyword evidence="5 9" id="KW-0067">ATP-binding</keyword>
<dbReference type="GO" id="GO:0005524">
    <property type="term" value="F:ATP binding"/>
    <property type="evidence" value="ECO:0007669"/>
    <property type="project" value="UniProtKB-UniRule"/>
</dbReference>
<dbReference type="Pfam" id="PF00004">
    <property type="entry name" value="AAA"/>
    <property type="match status" value="1"/>
</dbReference>
<feature type="binding site" evidence="9">
    <location>
        <position position="336"/>
    </location>
    <ligand>
        <name>ATP</name>
        <dbReference type="ChEBI" id="CHEBI:30616"/>
    </ligand>
</feature>
<evidence type="ECO:0000313" key="14">
    <source>
        <dbReference type="Proteomes" id="UP001320159"/>
    </source>
</evidence>
<dbReference type="Pfam" id="PF17862">
    <property type="entry name" value="AAA_lid_3"/>
    <property type="match status" value="1"/>
</dbReference>
<reference evidence="13 14" key="1">
    <citation type="submission" date="2017-11" db="EMBL/GenBank/DDBJ databases">
        <title>Isolation and Characterization of Family Methanocellaceae Species from Potential Methane Hydrate Area Offshore Southwestern Taiwan.</title>
        <authorList>
            <person name="Zhang W.-L."/>
            <person name="Chen W.-C."/>
            <person name="Lai M.-C."/>
            <person name="Chen S.-C."/>
        </authorList>
    </citation>
    <scope>NUCLEOTIDE SEQUENCE [LARGE SCALE GENOMIC DNA]</scope>
    <source>
        <strain evidence="13 14">CWC-04</strain>
    </source>
</reference>
<dbReference type="GO" id="GO:0016887">
    <property type="term" value="F:ATP hydrolysis activity"/>
    <property type="evidence" value="ECO:0007669"/>
    <property type="project" value="UniProtKB-UniRule"/>
</dbReference>
<evidence type="ECO:0000256" key="3">
    <source>
        <dbReference type="ARBA" id="ARBA00022490"/>
    </source>
</evidence>
<dbReference type="InterPro" id="IPR003960">
    <property type="entry name" value="ATPase_AAA_CS"/>
</dbReference>
<evidence type="ECO:0000259" key="12">
    <source>
        <dbReference type="SMART" id="SM00382"/>
    </source>
</evidence>
<dbReference type="FunFam" id="3.40.50.300:FF:000030">
    <property type="entry name" value="26S protease regulatory subunit 8"/>
    <property type="match status" value="1"/>
</dbReference>
<comment type="similarity">
    <text evidence="2 9 10">Belongs to the AAA ATPase family.</text>
</comment>
<dbReference type="SUPFAM" id="SSF52540">
    <property type="entry name" value="P-loop containing nucleoside triphosphate hydrolases"/>
    <property type="match status" value="1"/>
</dbReference>
<proteinExistence type="inferred from homology"/>
<comment type="function">
    <text evidence="9">ATPase which is responsible for recognizing, binding, unfolding and translocation of substrate proteins into the archaeal 20S proteasome core particle. Is essential for opening the gate of the 20S proteasome via an interaction with its C-terminus, thereby allowing substrate entry and access to the site of proteolysis. Thus, the C-termini of the proteasomal ATPase function like a 'key in a lock' to induce gate opening and therefore regulate proteolysis. Unfolding activity requires energy from ATP hydrolysis, whereas ATP binding alone promotes ATPase-20S proteasome association which triggers gate opening, and supports translocation of unfolded substrates.</text>
</comment>
<dbReference type="Gene3D" id="2.40.50.140">
    <property type="entry name" value="Nucleic acid-binding proteins"/>
    <property type="match status" value="1"/>
</dbReference>
<dbReference type="Gene3D" id="1.10.8.60">
    <property type="match status" value="1"/>
</dbReference>
<dbReference type="InterPro" id="IPR003959">
    <property type="entry name" value="ATPase_AAA_core"/>
</dbReference>
<evidence type="ECO:0000256" key="11">
    <source>
        <dbReference type="SAM" id="MobiDB-lite"/>
    </source>
</evidence>
<dbReference type="GO" id="GO:0043335">
    <property type="term" value="P:protein unfolding"/>
    <property type="evidence" value="ECO:0007669"/>
    <property type="project" value="UniProtKB-UniRule"/>
</dbReference>
<comment type="domain">
    <text evidence="9">Consists of three main regions, an N-terminal coiled-coil domain that may assist in substrate recognition, an interdomain involved in PAN hexamerization, and a C-terminal ATPase domain of the AAA type.</text>
</comment>
<evidence type="ECO:0000256" key="1">
    <source>
        <dbReference type="ARBA" id="ARBA00004496"/>
    </source>
</evidence>
<feature type="region of interest" description="Disordered" evidence="11">
    <location>
        <begin position="1"/>
        <end position="25"/>
    </location>
</feature>
<comment type="caution">
    <text evidence="13">The sequence shown here is derived from an EMBL/GenBank/DDBJ whole genome shotgun (WGS) entry which is preliminary data.</text>
</comment>
<keyword evidence="8 9" id="KW-0143">Chaperone</keyword>
<keyword evidence="3 9" id="KW-0963">Cytoplasm</keyword>
<keyword evidence="7" id="KW-0175">Coiled coil</keyword>
<dbReference type="RefSeq" id="WP_230741524.1">
    <property type="nucleotide sequence ID" value="NZ_PGCK01000004.1"/>
</dbReference>
<gene>
    <name evidence="9" type="primary">pan</name>
    <name evidence="13" type="ORF">CUJ83_06720</name>
</gene>
<feature type="domain" description="AAA+ ATPase" evidence="12">
    <location>
        <begin position="186"/>
        <end position="325"/>
    </location>
</feature>
<dbReference type="InterPro" id="IPR050221">
    <property type="entry name" value="26S_Proteasome_ATPase"/>
</dbReference>
<keyword evidence="14" id="KW-1185">Reference proteome</keyword>
<dbReference type="InterPro" id="IPR027417">
    <property type="entry name" value="P-loop_NTPase"/>
</dbReference>